<reference evidence="3" key="1">
    <citation type="submission" date="2016-04" db="EMBL/GenBank/DDBJ databases">
        <title>Cephalotus genome sequencing.</title>
        <authorList>
            <person name="Fukushima K."/>
            <person name="Hasebe M."/>
            <person name="Fang X."/>
        </authorList>
    </citation>
    <scope>NUCLEOTIDE SEQUENCE [LARGE SCALE GENOMIC DNA]</scope>
    <source>
        <strain evidence="3">cv. St1</strain>
    </source>
</reference>
<dbReference type="PANTHER" id="PTHR36779">
    <property type="entry name" value="OSJNBA0083N12.13 PROTEIN"/>
    <property type="match status" value="1"/>
</dbReference>
<proteinExistence type="predicted"/>
<feature type="transmembrane region" description="Helical" evidence="1">
    <location>
        <begin position="30"/>
        <end position="55"/>
    </location>
</feature>
<keyword evidence="3" id="KW-1185">Reference proteome</keyword>
<organism evidence="2 3">
    <name type="scientific">Cephalotus follicularis</name>
    <name type="common">Albany pitcher plant</name>
    <dbReference type="NCBI Taxonomy" id="3775"/>
    <lineage>
        <taxon>Eukaryota</taxon>
        <taxon>Viridiplantae</taxon>
        <taxon>Streptophyta</taxon>
        <taxon>Embryophyta</taxon>
        <taxon>Tracheophyta</taxon>
        <taxon>Spermatophyta</taxon>
        <taxon>Magnoliopsida</taxon>
        <taxon>eudicotyledons</taxon>
        <taxon>Gunneridae</taxon>
        <taxon>Pentapetalae</taxon>
        <taxon>rosids</taxon>
        <taxon>fabids</taxon>
        <taxon>Oxalidales</taxon>
        <taxon>Cephalotaceae</taxon>
        <taxon>Cephalotus</taxon>
    </lineage>
</organism>
<feature type="transmembrane region" description="Helical" evidence="1">
    <location>
        <begin position="268"/>
        <end position="290"/>
    </location>
</feature>
<comment type="caution">
    <text evidence="2">The sequence shown here is derived from an EMBL/GenBank/DDBJ whole genome shotgun (WGS) entry which is preliminary data.</text>
</comment>
<dbReference type="Proteomes" id="UP000187406">
    <property type="component" value="Unassembled WGS sequence"/>
</dbReference>
<keyword evidence="1" id="KW-1133">Transmembrane helix</keyword>
<protein>
    <submittedName>
        <fullName evidence="2">Uncharacterized protein</fullName>
    </submittedName>
</protein>
<evidence type="ECO:0000313" key="2">
    <source>
        <dbReference type="EMBL" id="GAV68479.1"/>
    </source>
</evidence>
<dbReference type="STRING" id="3775.A0A1Q3BKQ6"/>
<dbReference type="EMBL" id="BDDD01000633">
    <property type="protein sequence ID" value="GAV68479.1"/>
    <property type="molecule type" value="Genomic_DNA"/>
</dbReference>
<dbReference type="FunCoup" id="A0A1Q3BKQ6">
    <property type="interactions" value="1286"/>
</dbReference>
<keyword evidence="1" id="KW-0472">Membrane</keyword>
<keyword evidence="1" id="KW-0812">Transmembrane</keyword>
<dbReference type="PANTHER" id="PTHR36779:SF1">
    <property type="entry name" value="OS04G0600400 PROTEIN"/>
    <property type="match status" value="1"/>
</dbReference>
<evidence type="ECO:0000256" key="1">
    <source>
        <dbReference type="SAM" id="Phobius"/>
    </source>
</evidence>
<dbReference type="OrthoDB" id="1922696at2759"/>
<feature type="transmembrane region" description="Helical" evidence="1">
    <location>
        <begin position="226"/>
        <end position="247"/>
    </location>
</feature>
<name>A0A1Q3BKQ6_CEPFO</name>
<accession>A0A1Q3BKQ6</accession>
<evidence type="ECO:0000313" key="3">
    <source>
        <dbReference type="Proteomes" id="UP000187406"/>
    </source>
</evidence>
<sequence length="307" mass="35034">MTNTTFLRLMDPQEISEEAKKGFRYLILRFILALLFPILAIFVLSSLIGLVVVYFGESSISSPVSVPSQCKIVSTGVDIRSSKVCEVGMLNYKAKNVLYPFQATKFRCRFDYYWASIFEVEYKDHSLDQTRIVLAEAPDEALPLDCRPNFGAAWLAKDKFKVNETYDCWYTSGISKVSLYRDGLFGCQPTNPSKIETIRRCSILFKIGHSWFVNSNVRAKYWTWELLAGVVAGFSTSLISFGFITILQQMKSLFRQACISRMVAHATNFICFKRVCFLVAYISVMGWLAIQYAKMLGLPKIFTAYNY</sequence>
<dbReference type="AlphaFoldDB" id="A0A1Q3BKQ6"/>
<dbReference type="InParanoid" id="A0A1Q3BKQ6"/>
<gene>
    <name evidence="2" type="ORF">CFOL_v3_11982</name>
</gene>